<sequence>MICDWCKNEIINKPRTYNGMGESYCHKCIPNCNVCGKPVNFIRAERCNLCWEVLSRLDDFLKSEKARDIVIAKLKKLVGL</sequence>
<reference evidence="1" key="1">
    <citation type="journal article" date="2015" name="Nature">
        <title>Complex archaea that bridge the gap between prokaryotes and eukaryotes.</title>
        <authorList>
            <person name="Spang A."/>
            <person name="Saw J.H."/>
            <person name="Jorgensen S.L."/>
            <person name="Zaremba-Niedzwiedzka K."/>
            <person name="Martijn J."/>
            <person name="Lind A.E."/>
            <person name="van Eijk R."/>
            <person name="Schleper C."/>
            <person name="Guy L."/>
            <person name="Ettema T.J."/>
        </authorList>
    </citation>
    <scope>NUCLEOTIDE SEQUENCE</scope>
</reference>
<dbReference type="AlphaFoldDB" id="A0A0F9PVJ9"/>
<dbReference type="EMBL" id="LAZR01002118">
    <property type="protein sequence ID" value="KKN34224.1"/>
    <property type="molecule type" value="Genomic_DNA"/>
</dbReference>
<organism evidence="1">
    <name type="scientific">marine sediment metagenome</name>
    <dbReference type="NCBI Taxonomy" id="412755"/>
    <lineage>
        <taxon>unclassified sequences</taxon>
        <taxon>metagenomes</taxon>
        <taxon>ecological metagenomes</taxon>
    </lineage>
</organism>
<accession>A0A0F9PVJ9</accession>
<evidence type="ECO:0000313" key="1">
    <source>
        <dbReference type="EMBL" id="KKN34224.1"/>
    </source>
</evidence>
<protein>
    <submittedName>
        <fullName evidence="1">Uncharacterized protein</fullName>
    </submittedName>
</protein>
<gene>
    <name evidence="1" type="ORF">LCGC14_0795730</name>
</gene>
<comment type="caution">
    <text evidence="1">The sequence shown here is derived from an EMBL/GenBank/DDBJ whole genome shotgun (WGS) entry which is preliminary data.</text>
</comment>
<name>A0A0F9PVJ9_9ZZZZ</name>
<proteinExistence type="predicted"/>